<evidence type="ECO:0000313" key="3">
    <source>
        <dbReference type="Proteomes" id="UP000185944"/>
    </source>
</evidence>
<evidence type="ECO:0000256" key="1">
    <source>
        <dbReference type="SAM" id="MobiDB-lite"/>
    </source>
</evidence>
<dbReference type="OrthoDB" id="2404674at2759"/>
<dbReference type="AlphaFoldDB" id="A0A177EN68"/>
<organism evidence="2 3">
    <name type="scientific">Nematocida displodere</name>
    <dbReference type="NCBI Taxonomy" id="1805483"/>
    <lineage>
        <taxon>Eukaryota</taxon>
        <taxon>Fungi</taxon>
        <taxon>Fungi incertae sedis</taxon>
        <taxon>Microsporidia</taxon>
        <taxon>Nematocida</taxon>
    </lineage>
</organism>
<dbReference type="VEuPathDB" id="MicrosporidiaDB:NEDG_02164"/>
<protein>
    <submittedName>
        <fullName evidence="2">Uncharacterized protein</fullName>
    </submittedName>
</protein>
<keyword evidence="3" id="KW-1185">Reference proteome</keyword>
<dbReference type="EMBL" id="LTDL01000001">
    <property type="protein sequence ID" value="OAG32582.1"/>
    <property type="molecule type" value="Genomic_DNA"/>
</dbReference>
<feature type="region of interest" description="Disordered" evidence="1">
    <location>
        <begin position="240"/>
        <end position="268"/>
    </location>
</feature>
<feature type="region of interest" description="Disordered" evidence="1">
    <location>
        <begin position="115"/>
        <end position="215"/>
    </location>
</feature>
<feature type="compositionally biased region" description="Polar residues" evidence="1">
    <location>
        <begin position="191"/>
        <end position="204"/>
    </location>
</feature>
<feature type="region of interest" description="Disordered" evidence="1">
    <location>
        <begin position="282"/>
        <end position="324"/>
    </location>
</feature>
<accession>A0A177EN68</accession>
<sequence>MRTLKERVELAFVHLQDAWNKKQENKRRVHVVSVGRSLERLKRSTDKKEAEALARKPCACSVDDIREKLLGLLRLTEKHPPAAAVPAPRPETTRIEDLSSSSSIFSAKEYFSDTSGVESSSASTYRPKEERPSVSNLNTILQNSYNTQTQYNANEIHQVPRAKKETKTPKKQSGRALSPGDIIRRSAARDLSSTDTTESVNDSSDSLEESAEKETNKTILGGLKEKIGSCLPSRFQKAPESLSLHPANEVASAEAPRSLRNNKKATEKATGVSVLGGIASYSSDSSTSLDKPASFSPVELATPPTPSNTSLNSSPVFSNSSESVKEKLEDIKNEGSLEDDERFYNMIGRSIDQMKKRTDFETIKTSMQLDIARKYIKDFIDLRMVLQKNTHNTKSSTDKPSKSNKKPRYV</sequence>
<gene>
    <name evidence="2" type="ORF">NEDG_02164</name>
</gene>
<name>A0A177EN68_9MICR</name>
<dbReference type="RefSeq" id="XP_067545780.1">
    <property type="nucleotide sequence ID" value="XM_067689582.1"/>
</dbReference>
<feature type="compositionally biased region" description="Low complexity" evidence="1">
    <location>
        <begin position="307"/>
        <end position="322"/>
    </location>
</feature>
<proteinExistence type="predicted"/>
<feature type="compositionally biased region" description="Polar residues" evidence="1">
    <location>
        <begin position="115"/>
        <end position="124"/>
    </location>
</feature>
<feature type="compositionally biased region" description="Polar residues" evidence="1">
    <location>
        <begin position="133"/>
        <end position="155"/>
    </location>
</feature>
<dbReference type="Proteomes" id="UP000185944">
    <property type="component" value="Unassembled WGS sequence"/>
</dbReference>
<evidence type="ECO:0000313" key="2">
    <source>
        <dbReference type="EMBL" id="OAG32582.1"/>
    </source>
</evidence>
<dbReference type="GeneID" id="93648514"/>
<reference evidence="2 3" key="1">
    <citation type="submission" date="2016-02" db="EMBL/GenBank/DDBJ databases">
        <title>Discovery of a natural microsporidian pathogen with a broad tissue tropism in Caenorhabditis elegans.</title>
        <authorList>
            <person name="Luallen R.J."/>
            <person name="Reinke A.W."/>
            <person name="Tong L."/>
            <person name="Botts M.R."/>
            <person name="Felix M.-A."/>
            <person name="Troemel E.R."/>
        </authorList>
    </citation>
    <scope>NUCLEOTIDE SEQUENCE [LARGE SCALE GENOMIC DNA]</scope>
    <source>
        <strain evidence="2 3">JUm2807</strain>
    </source>
</reference>
<feature type="region of interest" description="Disordered" evidence="1">
    <location>
        <begin position="387"/>
        <end position="410"/>
    </location>
</feature>
<comment type="caution">
    <text evidence="2">The sequence shown here is derived from an EMBL/GenBank/DDBJ whole genome shotgun (WGS) entry which is preliminary data.</text>
</comment>